<accession>A0ABX1TJ64</accession>
<protein>
    <submittedName>
        <fullName evidence="2">Uncharacterized protein</fullName>
    </submittedName>
</protein>
<dbReference type="EMBL" id="SPMZ01000012">
    <property type="protein sequence ID" value="NMQ18500.1"/>
    <property type="molecule type" value="Genomic_DNA"/>
</dbReference>
<evidence type="ECO:0000313" key="3">
    <source>
        <dbReference type="Proteomes" id="UP000760480"/>
    </source>
</evidence>
<proteinExistence type="predicted"/>
<keyword evidence="3" id="KW-1185">Reference proteome</keyword>
<comment type="caution">
    <text evidence="2">The sequence shown here is derived from an EMBL/GenBank/DDBJ whole genome shotgun (WGS) entry which is preliminary data.</text>
</comment>
<sequence length="318" mass="36023">MTLKVFLEFTKNDEVASWEHTNNLETAAALLVDADSEGGRLQLEDWARENKRQVLIAFSGRTEGLPEKVLVLPRPLRSAELVPVLRQASKQFLGRVPEQKEQESPRVSQSSALDEKIDTASTSVGVRRVLEVLYNNHNKIIKIIDRVGRFVIFDIEHRRYYTTNLVQMEIEDLLASPVENIQLEEVNHNQLAKAIQNLKAQDLDVPLWIAALAISTGQLFDGLSLAESYRLNRWPDLKKLGQDPLHLKLTALLRRGGNISYFADHLKVPIEDVIDFINACRTLSYLEQQGKPASVPEKEPSNTGKRSLFSRIRSRLGI</sequence>
<reference evidence="2 3" key="1">
    <citation type="submission" date="2019-03" db="EMBL/GenBank/DDBJ databases">
        <title>Metabolic reconstructions from genomes of highly enriched 'Candidatus Accumulibacter' and 'Candidatus Competibacter' bioreactor populations.</title>
        <authorList>
            <person name="Annavajhala M.K."/>
            <person name="Welles L."/>
            <person name="Abbas B."/>
            <person name="Sorokin D."/>
            <person name="Park H."/>
            <person name="Van Loosdrecht M."/>
            <person name="Chandran K."/>
        </authorList>
    </citation>
    <scope>NUCLEOTIDE SEQUENCE [LARGE SCALE GENOMIC DNA]</scope>
    <source>
        <strain evidence="2 3">SBR_G</strain>
    </source>
</reference>
<gene>
    <name evidence="2" type="ORF">E4P82_04375</name>
</gene>
<dbReference type="Proteomes" id="UP000760480">
    <property type="component" value="Unassembled WGS sequence"/>
</dbReference>
<feature type="region of interest" description="Disordered" evidence="1">
    <location>
        <begin position="95"/>
        <end position="114"/>
    </location>
</feature>
<evidence type="ECO:0000256" key="1">
    <source>
        <dbReference type="SAM" id="MobiDB-lite"/>
    </source>
</evidence>
<name>A0ABX1TJ64_9GAMM</name>
<evidence type="ECO:0000313" key="2">
    <source>
        <dbReference type="EMBL" id="NMQ18500.1"/>
    </source>
</evidence>
<dbReference type="RefSeq" id="WP_169247750.1">
    <property type="nucleotide sequence ID" value="NZ_SPMZ01000012.1"/>
</dbReference>
<organism evidence="2 3">
    <name type="scientific">Candidatus Competibacter phosphatis</name>
    <dbReference type="NCBI Taxonomy" id="221280"/>
    <lineage>
        <taxon>Bacteria</taxon>
        <taxon>Pseudomonadati</taxon>
        <taxon>Pseudomonadota</taxon>
        <taxon>Gammaproteobacteria</taxon>
        <taxon>Candidatus Competibacteraceae</taxon>
        <taxon>Candidatus Competibacter</taxon>
    </lineage>
</organism>